<protein>
    <recommendedName>
        <fullName evidence="4">DUF4367 domain-containing protein</fullName>
    </recommendedName>
</protein>
<sequence>MKRKIAILLMTGICLMHTVPCFASQSSMVRVSNSEETQYTTLPDVDTLQKDVGFKPKVPETLAGGYQFNSGYITELFDLDTNGTQINKHKGIDFQYIKKDNNTIKSVSLSAEPASGQPLTQDATIIKYGEIDLYYGTVQANSLSWINGDVCYSLMDINKNVSKDEMVAMAKDMID</sequence>
<evidence type="ECO:0000313" key="3">
    <source>
        <dbReference type="Proteomes" id="UP000095651"/>
    </source>
</evidence>
<accession>A0A174BYL6</accession>
<dbReference type="Proteomes" id="UP000095651">
    <property type="component" value="Unassembled WGS sequence"/>
</dbReference>
<keyword evidence="1" id="KW-0732">Signal</keyword>
<feature type="signal peptide" evidence="1">
    <location>
        <begin position="1"/>
        <end position="23"/>
    </location>
</feature>
<dbReference type="RefSeq" id="WP_055654244.1">
    <property type="nucleotide sequence ID" value="NZ_CABIXC010000003.1"/>
</dbReference>
<reference evidence="2 3" key="1">
    <citation type="submission" date="2015-09" db="EMBL/GenBank/DDBJ databases">
        <authorList>
            <consortium name="Pathogen Informatics"/>
        </authorList>
    </citation>
    <scope>NUCLEOTIDE SEQUENCE [LARGE SCALE GENOMIC DNA]</scope>
    <source>
        <strain evidence="2 3">2789STDY5608850</strain>
    </source>
</reference>
<evidence type="ECO:0008006" key="4">
    <source>
        <dbReference type="Google" id="ProtNLM"/>
    </source>
</evidence>
<dbReference type="AlphaFoldDB" id="A0A174BYL6"/>
<gene>
    <name evidence="2" type="ORF">ERS852407_01752</name>
</gene>
<feature type="chain" id="PRO_5008018782" description="DUF4367 domain-containing protein" evidence="1">
    <location>
        <begin position="24"/>
        <end position="175"/>
    </location>
</feature>
<name>A0A174BYL6_9FIRM</name>
<evidence type="ECO:0000313" key="2">
    <source>
        <dbReference type="EMBL" id="CUO05189.1"/>
    </source>
</evidence>
<proteinExistence type="predicted"/>
<dbReference type="EMBL" id="CYZE01000003">
    <property type="protein sequence ID" value="CUO05189.1"/>
    <property type="molecule type" value="Genomic_DNA"/>
</dbReference>
<organism evidence="2 3">
    <name type="scientific">Hungatella hathewayi</name>
    <dbReference type="NCBI Taxonomy" id="154046"/>
    <lineage>
        <taxon>Bacteria</taxon>
        <taxon>Bacillati</taxon>
        <taxon>Bacillota</taxon>
        <taxon>Clostridia</taxon>
        <taxon>Lachnospirales</taxon>
        <taxon>Lachnospiraceae</taxon>
        <taxon>Hungatella</taxon>
    </lineage>
</organism>
<evidence type="ECO:0000256" key="1">
    <source>
        <dbReference type="SAM" id="SignalP"/>
    </source>
</evidence>